<accession>A0ABS9W6E4</accession>
<name>A0ABS9W6E4_9PROT</name>
<evidence type="ECO:0000259" key="1">
    <source>
        <dbReference type="Pfam" id="PF02538"/>
    </source>
</evidence>
<dbReference type="Pfam" id="PF02538">
    <property type="entry name" value="Hydantoinase_B"/>
    <property type="match status" value="1"/>
</dbReference>
<protein>
    <submittedName>
        <fullName evidence="2">Hydantoinase B/oxoprolinase family protein</fullName>
    </submittedName>
</protein>
<sequence length="76" mass="8191">MRIGRDELEKILRCGPSMPSSPPQAPAYYAVLAIAVSKIAANAGCYRPVTVVVPEGLIVVPRHPAPVADPWLWLIT</sequence>
<evidence type="ECO:0000313" key="3">
    <source>
        <dbReference type="Proteomes" id="UP001201985"/>
    </source>
</evidence>
<feature type="domain" description="Hydantoinase B/oxoprolinase" evidence="1">
    <location>
        <begin position="24"/>
        <end position="68"/>
    </location>
</feature>
<dbReference type="InterPro" id="IPR003692">
    <property type="entry name" value="Hydantoinase_B"/>
</dbReference>
<reference evidence="2 3" key="1">
    <citation type="submission" date="2022-03" db="EMBL/GenBank/DDBJ databases">
        <title>Complete genome analysis of Roseomonas KG 17.1 : a prolific producer of plant growth promoters.</title>
        <authorList>
            <person name="Saadouli I."/>
            <person name="Najjari A."/>
            <person name="Mosbah A."/>
            <person name="Ouzari H.I."/>
        </authorList>
    </citation>
    <scope>NUCLEOTIDE SEQUENCE [LARGE SCALE GENOMIC DNA]</scope>
    <source>
        <strain evidence="2 3">KG17-1</strain>
    </source>
</reference>
<dbReference type="EMBL" id="JALBUU010000014">
    <property type="protein sequence ID" value="MCI0754859.1"/>
    <property type="molecule type" value="Genomic_DNA"/>
</dbReference>
<evidence type="ECO:0000313" key="2">
    <source>
        <dbReference type="EMBL" id="MCI0754859.1"/>
    </source>
</evidence>
<comment type="caution">
    <text evidence="2">The sequence shown here is derived from an EMBL/GenBank/DDBJ whole genome shotgun (WGS) entry which is preliminary data.</text>
</comment>
<organism evidence="2 3">
    <name type="scientific">Teichococcus vastitatis</name>
    <dbReference type="NCBI Taxonomy" id="2307076"/>
    <lineage>
        <taxon>Bacteria</taxon>
        <taxon>Pseudomonadati</taxon>
        <taxon>Pseudomonadota</taxon>
        <taxon>Alphaproteobacteria</taxon>
        <taxon>Acetobacterales</taxon>
        <taxon>Roseomonadaceae</taxon>
        <taxon>Roseomonas</taxon>
    </lineage>
</organism>
<proteinExistence type="predicted"/>
<dbReference type="RefSeq" id="WP_202910805.1">
    <property type="nucleotide sequence ID" value="NZ_JALBUU010000014.1"/>
</dbReference>
<dbReference type="Proteomes" id="UP001201985">
    <property type="component" value="Unassembled WGS sequence"/>
</dbReference>
<gene>
    <name evidence="2" type="ORF">MON41_14030</name>
</gene>
<keyword evidence="3" id="KW-1185">Reference proteome</keyword>